<evidence type="ECO:0000313" key="2">
    <source>
        <dbReference type="EMBL" id="KKN80457.1"/>
    </source>
</evidence>
<keyword evidence="1" id="KW-0175">Coiled coil</keyword>
<gene>
    <name evidence="2" type="ORF">LCGC14_0329020</name>
</gene>
<feature type="coiled-coil region" evidence="1">
    <location>
        <begin position="99"/>
        <end position="146"/>
    </location>
</feature>
<proteinExistence type="predicted"/>
<organism evidence="2">
    <name type="scientific">marine sediment metagenome</name>
    <dbReference type="NCBI Taxonomy" id="412755"/>
    <lineage>
        <taxon>unclassified sequences</taxon>
        <taxon>metagenomes</taxon>
        <taxon>ecological metagenomes</taxon>
    </lineage>
</organism>
<accession>A0A0F9TZL7</accession>
<sequence>MNDADYLDGFLDKDDLEENSNESLPVWVSKSNSSFKAYEAINELNGIKKQYIRRHGLKSQYTKKSNYQISKASVARIVGTTPQAIFNSVDYAGALSRYREEINEKLEQAKLQKIAKNNSGLRGERKEELVKGLQEAKNKNEDLLVETVDKVYERTINSLSLDVKRKLKLIS</sequence>
<protein>
    <submittedName>
        <fullName evidence="2">Uncharacterized protein</fullName>
    </submittedName>
</protein>
<reference evidence="2" key="1">
    <citation type="journal article" date="2015" name="Nature">
        <title>Complex archaea that bridge the gap between prokaryotes and eukaryotes.</title>
        <authorList>
            <person name="Spang A."/>
            <person name="Saw J.H."/>
            <person name="Jorgensen S.L."/>
            <person name="Zaremba-Niedzwiedzka K."/>
            <person name="Martijn J."/>
            <person name="Lind A.E."/>
            <person name="van Eijk R."/>
            <person name="Schleper C."/>
            <person name="Guy L."/>
            <person name="Ettema T.J."/>
        </authorList>
    </citation>
    <scope>NUCLEOTIDE SEQUENCE</scope>
</reference>
<evidence type="ECO:0000256" key="1">
    <source>
        <dbReference type="SAM" id="Coils"/>
    </source>
</evidence>
<dbReference type="AlphaFoldDB" id="A0A0F9TZL7"/>
<comment type="caution">
    <text evidence="2">The sequence shown here is derived from an EMBL/GenBank/DDBJ whole genome shotgun (WGS) entry which is preliminary data.</text>
</comment>
<name>A0A0F9TZL7_9ZZZZ</name>
<dbReference type="EMBL" id="LAZR01000230">
    <property type="protein sequence ID" value="KKN80457.1"/>
    <property type="molecule type" value="Genomic_DNA"/>
</dbReference>